<dbReference type="Gene3D" id="3.30.2020.10">
    <property type="entry name" value="NE0471-like N-terminal domain"/>
    <property type="match status" value="1"/>
</dbReference>
<dbReference type="EMBL" id="JADEXG010000030">
    <property type="protein sequence ID" value="MBE9078329.1"/>
    <property type="molecule type" value="Genomic_DNA"/>
</dbReference>
<evidence type="ECO:0000313" key="1">
    <source>
        <dbReference type="EMBL" id="MBE9078329.1"/>
    </source>
</evidence>
<gene>
    <name evidence="1" type="ORF">IQ241_13675</name>
</gene>
<protein>
    <submittedName>
        <fullName evidence="1">DUF2442 domain-containing protein</fullName>
    </submittedName>
</protein>
<comment type="caution">
    <text evidence="1">The sequence shown here is derived from an EMBL/GenBank/DDBJ whole genome shotgun (WGS) entry which is preliminary data.</text>
</comment>
<reference evidence="1" key="1">
    <citation type="submission" date="2020-10" db="EMBL/GenBank/DDBJ databases">
        <authorList>
            <person name="Castelo-Branco R."/>
            <person name="Eusebio N."/>
            <person name="Adriana R."/>
            <person name="Vieira A."/>
            <person name="Brugerolle De Fraissinette N."/>
            <person name="Rezende De Castro R."/>
            <person name="Schneider M.P."/>
            <person name="Vasconcelos V."/>
            <person name="Leao P.N."/>
        </authorList>
    </citation>
    <scope>NUCLEOTIDE SEQUENCE</scope>
    <source>
        <strain evidence="1">LEGE 07310</strain>
    </source>
</reference>
<accession>A0A8J7AGB3</accession>
<organism evidence="1 2">
    <name type="scientific">Vasconcelosia minhoensis LEGE 07310</name>
    <dbReference type="NCBI Taxonomy" id="915328"/>
    <lineage>
        <taxon>Bacteria</taxon>
        <taxon>Bacillati</taxon>
        <taxon>Cyanobacteriota</taxon>
        <taxon>Cyanophyceae</taxon>
        <taxon>Nodosilineales</taxon>
        <taxon>Cymatolegaceae</taxon>
        <taxon>Vasconcelosia</taxon>
        <taxon>Vasconcelosia minhoensis</taxon>
    </lineage>
</organism>
<dbReference type="InterPro" id="IPR018841">
    <property type="entry name" value="DUF2442"/>
</dbReference>
<dbReference type="RefSeq" id="WP_193908045.1">
    <property type="nucleotide sequence ID" value="NZ_JADEXG010000030.1"/>
</dbReference>
<dbReference type="Proteomes" id="UP000636505">
    <property type="component" value="Unassembled WGS sequence"/>
</dbReference>
<name>A0A8J7AGB3_9CYAN</name>
<dbReference type="Pfam" id="PF10387">
    <property type="entry name" value="DUF2442"/>
    <property type="match status" value="1"/>
</dbReference>
<proteinExistence type="predicted"/>
<keyword evidence="2" id="KW-1185">Reference proteome</keyword>
<dbReference type="InterPro" id="IPR036782">
    <property type="entry name" value="NE0471-like_N"/>
</dbReference>
<sequence>MLKNIVAVQPLKDYCLHLTFEDGIEGIVNIQKLVKFTGIFEPLKVSAYFAQVTVNPDLGTVCWPNHADLDPDVLCSLIAKQPLPRYDASYTQPL</sequence>
<dbReference type="AlphaFoldDB" id="A0A8J7AGB3"/>
<dbReference type="SUPFAM" id="SSF143880">
    <property type="entry name" value="NE0471 N-terminal domain-like"/>
    <property type="match status" value="1"/>
</dbReference>
<evidence type="ECO:0000313" key="2">
    <source>
        <dbReference type="Proteomes" id="UP000636505"/>
    </source>
</evidence>